<dbReference type="SUPFAM" id="SSF49503">
    <property type="entry name" value="Cupredoxins"/>
    <property type="match status" value="1"/>
</dbReference>
<feature type="domain" description="Cytochrome oxidase subunit II copper A binding" evidence="20">
    <location>
        <begin position="96"/>
        <end position="207"/>
    </location>
</feature>
<dbReference type="InterPro" id="IPR036257">
    <property type="entry name" value="Cyt_c_oxidase_su2_TM_sf"/>
</dbReference>
<dbReference type="PROSITE" id="PS51007">
    <property type="entry name" value="CYTC"/>
    <property type="match status" value="1"/>
</dbReference>
<keyword evidence="22" id="KW-0560">Oxidoreductase</keyword>
<evidence type="ECO:0000256" key="15">
    <source>
        <dbReference type="PROSITE-ProRule" id="PRU00433"/>
    </source>
</evidence>
<dbReference type="Pfam" id="PF02790">
    <property type="entry name" value="COX2_TM"/>
    <property type="match status" value="1"/>
</dbReference>
<dbReference type="NCBIfam" id="TIGR02866">
    <property type="entry name" value="CoxB"/>
    <property type="match status" value="1"/>
</dbReference>
<dbReference type="InterPro" id="IPR045187">
    <property type="entry name" value="CcO_II"/>
</dbReference>
<dbReference type="GO" id="GO:0042773">
    <property type="term" value="P:ATP synthesis coupled electron transport"/>
    <property type="evidence" value="ECO:0007669"/>
    <property type="project" value="TreeGrafter"/>
</dbReference>
<feature type="compositionally biased region" description="Low complexity" evidence="18">
    <location>
        <begin position="321"/>
        <end position="350"/>
    </location>
</feature>
<dbReference type="KEGG" id="llh:I41_41480"/>
<dbReference type="PROSITE" id="PS00078">
    <property type="entry name" value="COX2"/>
    <property type="match status" value="1"/>
</dbReference>
<keyword evidence="4 15" id="KW-0349">Heme</keyword>
<evidence type="ECO:0000256" key="9">
    <source>
        <dbReference type="ARBA" id="ARBA00022982"/>
    </source>
</evidence>
<dbReference type="Gene3D" id="2.60.40.420">
    <property type="entry name" value="Cupredoxins - blue copper proteins"/>
    <property type="match status" value="1"/>
</dbReference>
<dbReference type="Proteomes" id="UP000317909">
    <property type="component" value="Chromosome"/>
</dbReference>
<comment type="function">
    <text evidence="14 17">Subunits I and II form the functional core of the enzyme complex. Electrons originating in cytochrome c are transferred via heme a and Cu(A) to the binuclear center formed by heme a3 and Cu(B).</text>
</comment>
<dbReference type="EC" id="7.1.1.9" evidence="17"/>
<feature type="transmembrane region" description="Helical" evidence="19">
    <location>
        <begin position="67"/>
        <end position="92"/>
    </location>
</feature>
<dbReference type="GO" id="GO:0004129">
    <property type="term" value="F:cytochrome-c oxidase activity"/>
    <property type="evidence" value="ECO:0007669"/>
    <property type="project" value="UniProtKB-EC"/>
</dbReference>
<evidence type="ECO:0000256" key="12">
    <source>
        <dbReference type="ARBA" id="ARBA00023008"/>
    </source>
</evidence>
<keyword evidence="11 15" id="KW-0408">Iron</keyword>
<dbReference type="AlphaFoldDB" id="A0A517U2U1"/>
<keyword evidence="5 16" id="KW-0679">Respiratory chain</keyword>
<dbReference type="GO" id="GO:0005507">
    <property type="term" value="F:copper ion binding"/>
    <property type="evidence" value="ECO:0007669"/>
    <property type="project" value="InterPro"/>
</dbReference>
<dbReference type="GO" id="GO:0020037">
    <property type="term" value="F:heme binding"/>
    <property type="evidence" value="ECO:0007669"/>
    <property type="project" value="InterPro"/>
</dbReference>
<evidence type="ECO:0000256" key="7">
    <source>
        <dbReference type="ARBA" id="ARBA00022723"/>
    </source>
</evidence>
<dbReference type="Gene3D" id="1.10.287.90">
    <property type="match status" value="1"/>
</dbReference>
<evidence type="ECO:0000256" key="4">
    <source>
        <dbReference type="ARBA" id="ARBA00022617"/>
    </source>
</evidence>
<evidence type="ECO:0000256" key="19">
    <source>
        <dbReference type="SAM" id="Phobius"/>
    </source>
</evidence>
<evidence type="ECO:0000256" key="2">
    <source>
        <dbReference type="ARBA" id="ARBA00007866"/>
    </source>
</evidence>
<evidence type="ECO:0000259" key="20">
    <source>
        <dbReference type="PROSITE" id="PS50857"/>
    </source>
</evidence>
<evidence type="ECO:0000256" key="1">
    <source>
        <dbReference type="ARBA" id="ARBA00004141"/>
    </source>
</evidence>
<feature type="region of interest" description="Disordered" evidence="18">
    <location>
        <begin position="317"/>
        <end position="356"/>
    </location>
</feature>
<evidence type="ECO:0000256" key="11">
    <source>
        <dbReference type="ARBA" id="ARBA00023004"/>
    </source>
</evidence>
<dbReference type="PANTHER" id="PTHR22888">
    <property type="entry name" value="CYTOCHROME C OXIDASE, SUBUNIT II"/>
    <property type="match status" value="1"/>
</dbReference>
<keyword evidence="9 16" id="KW-0249">Electron transport</keyword>
<evidence type="ECO:0000313" key="23">
    <source>
        <dbReference type="Proteomes" id="UP000317909"/>
    </source>
</evidence>
<organism evidence="22 23">
    <name type="scientific">Lacipirellula limnantheis</name>
    <dbReference type="NCBI Taxonomy" id="2528024"/>
    <lineage>
        <taxon>Bacteria</taxon>
        <taxon>Pseudomonadati</taxon>
        <taxon>Planctomycetota</taxon>
        <taxon>Planctomycetia</taxon>
        <taxon>Pirellulales</taxon>
        <taxon>Lacipirellulaceae</taxon>
        <taxon>Lacipirellula</taxon>
    </lineage>
</organism>
<dbReference type="InterPro" id="IPR009056">
    <property type="entry name" value="Cyt_c-like_dom"/>
</dbReference>
<evidence type="ECO:0000256" key="6">
    <source>
        <dbReference type="ARBA" id="ARBA00022692"/>
    </source>
</evidence>
<evidence type="ECO:0000256" key="3">
    <source>
        <dbReference type="ARBA" id="ARBA00022448"/>
    </source>
</evidence>
<reference evidence="22 23" key="1">
    <citation type="submission" date="2019-02" db="EMBL/GenBank/DDBJ databases">
        <title>Deep-cultivation of Planctomycetes and their phenomic and genomic characterization uncovers novel biology.</title>
        <authorList>
            <person name="Wiegand S."/>
            <person name="Jogler M."/>
            <person name="Boedeker C."/>
            <person name="Pinto D."/>
            <person name="Vollmers J."/>
            <person name="Rivas-Marin E."/>
            <person name="Kohn T."/>
            <person name="Peeters S.H."/>
            <person name="Heuer A."/>
            <person name="Rast P."/>
            <person name="Oberbeckmann S."/>
            <person name="Bunk B."/>
            <person name="Jeske O."/>
            <person name="Meyerdierks A."/>
            <person name="Storesund J.E."/>
            <person name="Kallscheuer N."/>
            <person name="Luecker S."/>
            <person name="Lage O.M."/>
            <person name="Pohl T."/>
            <person name="Merkel B.J."/>
            <person name="Hornburger P."/>
            <person name="Mueller R.-W."/>
            <person name="Bruemmer F."/>
            <person name="Labrenz M."/>
            <person name="Spormann A.M."/>
            <person name="Op den Camp H."/>
            <person name="Overmann J."/>
            <person name="Amann R."/>
            <person name="Jetten M.S.M."/>
            <person name="Mascher T."/>
            <person name="Medema M.H."/>
            <person name="Devos D.P."/>
            <person name="Kaster A.-K."/>
            <person name="Ovreas L."/>
            <person name="Rohde M."/>
            <person name="Galperin M.Y."/>
            <person name="Jogler C."/>
        </authorList>
    </citation>
    <scope>NUCLEOTIDE SEQUENCE [LARGE SCALE GENOMIC DNA]</scope>
    <source>
        <strain evidence="22 23">I41</strain>
    </source>
</reference>
<dbReference type="SUPFAM" id="SSF81464">
    <property type="entry name" value="Cytochrome c oxidase subunit II-like, transmembrane region"/>
    <property type="match status" value="1"/>
</dbReference>
<dbReference type="GO" id="GO:0016491">
    <property type="term" value="F:oxidoreductase activity"/>
    <property type="evidence" value="ECO:0007669"/>
    <property type="project" value="UniProtKB-KW"/>
</dbReference>
<keyword evidence="23" id="KW-1185">Reference proteome</keyword>
<sequence>MNTEFQIFPDAASTAAGKVDALYLFMVVLSVVLSVFVAGLVTYLAIRYRRANNVNRDHVAHGNTIEYIAMAISFPILMGIFLWGAKVCFFLFRAPEQAMPITVVAKQWMWKFQHADGRREIDTLHIPTGQPVKLTMVSQDVIHSFFVPAFRTKQDVLPGRYTSIWFEATEPGEYRFNCAEYCGTNHSRMIGKVIVQSPEDFARWMSGDAASDEPPAETGRKLFEQYQCGTCHRPASEEGARGPTLEGLFQSRVPLAGGQTVTADETYIRESILRPAQKQVAGYQQIMPTYEGQISEEGVMHLIAYIKTLGAPLAAKREEPNTLAPPTEPAAAEPAAEPAAPAAEDNAATDSQGTTP</sequence>
<dbReference type="OrthoDB" id="9773456at2"/>
<evidence type="ECO:0000256" key="14">
    <source>
        <dbReference type="ARBA" id="ARBA00024688"/>
    </source>
</evidence>
<keyword evidence="3 16" id="KW-0813">Transport</keyword>
<dbReference type="Pfam" id="PF00116">
    <property type="entry name" value="COX2"/>
    <property type="match status" value="1"/>
</dbReference>
<evidence type="ECO:0000313" key="22">
    <source>
        <dbReference type="EMBL" id="QDT74944.1"/>
    </source>
</evidence>
<dbReference type="InterPro" id="IPR014222">
    <property type="entry name" value="Cyt_c_oxidase_su2"/>
</dbReference>
<feature type="domain" description="Cytochrome c" evidence="21">
    <location>
        <begin position="214"/>
        <end position="310"/>
    </location>
</feature>
<dbReference type="EMBL" id="CP036339">
    <property type="protein sequence ID" value="QDT74944.1"/>
    <property type="molecule type" value="Genomic_DNA"/>
</dbReference>
<accession>A0A517U2U1</accession>
<dbReference type="Pfam" id="PF00034">
    <property type="entry name" value="Cytochrom_C"/>
    <property type="match status" value="1"/>
</dbReference>
<evidence type="ECO:0000256" key="10">
    <source>
        <dbReference type="ARBA" id="ARBA00022989"/>
    </source>
</evidence>
<evidence type="ECO:0000256" key="13">
    <source>
        <dbReference type="ARBA" id="ARBA00023136"/>
    </source>
</evidence>
<dbReference type="SUPFAM" id="SSF46626">
    <property type="entry name" value="Cytochrome c"/>
    <property type="match status" value="1"/>
</dbReference>
<evidence type="ECO:0000259" key="21">
    <source>
        <dbReference type="PROSITE" id="PS51007"/>
    </source>
</evidence>
<keyword evidence="12 17" id="KW-0186">Copper</keyword>
<keyword evidence="13 19" id="KW-0472">Membrane</keyword>
<dbReference type="InterPro" id="IPR011759">
    <property type="entry name" value="Cyt_c_oxidase_su2_TM_dom"/>
</dbReference>
<comment type="subcellular location">
    <subcellularLocation>
        <location evidence="16">Cell membrane</location>
        <topology evidence="16">Multi-pass membrane protein</topology>
    </subcellularLocation>
    <subcellularLocation>
        <location evidence="1">Membrane</location>
        <topology evidence="1">Multi-pass membrane protein</topology>
    </subcellularLocation>
</comment>
<dbReference type="GO" id="GO:0005886">
    <property type="term" value="C:plasma membrane"/>
    <property type="evidence" value="ECO:0007669"/>
    <property type="project" value="UniProtKB-SubCell"/>
</dbReference>
<keyword evidence="7 15" id="KW-0479">Metal-binding</keyword>
<dbReference type="PROSITE" id="PS50857">
    <property type="entry name" value="COX2_CUA"/>
    <property type="match status" value="1"/>
</dbReference>
<evidence type="ECO:0000256" key="16">
    <source>
        <dbReference type="RuleBase" id="RU000456"/>
    </source>
</evidence>
<comment type="cofactor">
    <cofactor evidence="17">
        <name>Cu cation</name>
        <dbReference type="ChEBI" id="CHEBI:23378"/>
    </cofactor>
    <text evidence="17">Binds a copper A center.</text>
</comment>
<evidence type="ECO:0000256" key="5">
    <source>
        <dbReference type="ARBA" id="ARBA00022660"/>
    </source>
</evidence>
<dbReference type="InterPro" id="IPR036909">
    <property type="entry name" value="Cyt_c-like_dom_sf"/>
</dbReference>
<comment type="catalytic activity">
    <reaction evidence="17">
        <text>4 Fe(II)-[cytochrome c] + O2 + 8 H(+)(in) = 4 Fe(III)-[cytochrome c] + 2 H2O + 4 H(+)(out)</text>
        <dbReference type="Rhea" id="RHEA:11436"/>
        <dbReference type="Rhea" id="RHEA-COMP:10350"/>
        <dbReference type="Rhea" id="RHEA-COMP:14399"/>
        <dbReference type="ChEBI" id="CHEBI:15377"/>
        <dbReference type="ChEBI" id="CHEBI:15378"/>
        <dbReference type="ChEBI" id="CHEBI:15379"/>
        <dbReference type="ChEBI" id="CHEBI:29033"/>
        <dbReference type="ChEBI" id="CHEBI:29034"/>
        <dbReference type="EC" id="7.1.1.9"/>
    </reaction>
</comment>
<protein>
    <recommendedName>
        <fullName evidence="17">Cytochrome c oxidase subunit 2</fullName>
        <ecNumber evidence="17">7.1.1.9</ecNumber>
    </recommendedName>
</protein>
<evidence type="ECO:0000256" key="8">
    <source>
        <dbReference type="ARBA" id="ARBA00022967"/>
    </source>
</evidence>
<dbReference type="InterPro" id="IPR001505">
    <property type="entry name" value="Copper_CuA"/>
</dbReference>
<keyword evidence="8" id="KW-1278">Translocase</keyword>
<keyword evidence="10 19" id="KW-1133">Transmembrane helix</keyword>
<comment type="similarity">
    <text evidence="2 16">Belongs to the cytochrome c oxidase subunit 2 family.</text>
</comment>
<feature type="transmembrane region" description="Helical" evidence="19">
    <location>
        <begin position="22"/>
        <end position="46"/>
    </location>
</feature>
<dbReference type="InterPro" id="IPR002429">
    <property type="entry name" value="CcO_II-like_C"/>
</dbReference>
<evidence type="ECO:0000256" key="17">
    <source>
        <dbReference type="RuleBase" id="RU004024"/>
    </source>
</evidence>
<dbReference type="CDD" id="cd13915">
    <property type="entry name" value="CuRO_HCO_II_like_2"/>
    <property type="match status" value="1"/>
</dbReference>
<name>A0A517U2U1_9BACT</name>
<proteinExistence type="inferred from homology"/>
<evidence type="ECO:0000256" key="18">
    <source>
        <dbReference type="SAM" id="MobiDB-lite"/>
    </source>
</evidence>
<dbReference type="PANTHER" id="PTHR22888:SF9">
    <property type="entry name" value="CYTOCHROME C OXIDASE SUBUNIT 2"/>
    <property type="match status" value="1"/>
</dbReference>
<keyword evidence="6 16" id="KW-0812">Transmembrane</keyword>
<dbReference type="RefSeq" id="WP_145434656.1">
    <property type="nucleotide sequence ID" value="NZ_CP036339.1"/>
</dbReference>
<gene>
    <name evidence="22" type="primary">ctaC_1</name>
    <name evidence="22" type="ORF">I41_41480</name>
</gene>
<dbReference type="InterPro" id="IPR008972">
    <property type="entry name" value="Cupredoxin"/>
</dbReference>